<sequence>MRAVWQLSLQLWRQMAVLAVLAGALWLCGLGLLVWSTRADASLAGTGLGLVAFGGWFWHIGQGQMLRGLCRPEIHLLPRFRARLAGAGALDLMLWVALPAIVAALCGMPHAVMGAAGLLLVTAVGLASGTGKRVGLFIWAGFIAVGWKPHLAAQVVDIAMHSPWTPALLALAAVLVFRLALRPLLRIEDIEPDTSPLESTGLGRMQSQAMQGRPARGAIGKRIQGWFDGMAQRAMERALAAYRRHPGTRQRMTLIRSLLLPHDNPEAIALRLVLVAAIVGVYFFAILHRPHYNAAVIGAYAVLLSLTRFPQLGRGMLRMRPNLADLYLTLAPESRADYQRTLVHALLLLVPVTVLSALAYTALGIVLVHATEPGRMLLTAAIVGAAASLVALAVHLIGPEGSFGRGLVNIAVVLGAMASYWGGYLLLGLLGVELGGALLALVAISFGLGVWFAAQREYQRRTPCFDPPPA</sequence>
<keyword evidence="1" id="KW-0812">Transmembrane</keyword>
<evidence type="ECO:0000313" key="2">
    <source>
        <dbReference type="EMBL" id="AND70872.1"/>
    </source>
</evidence>
<evidence type="ECO:0000256" key="1">
    <source>
        <dbReference type="SAM" id="Phobius"/>
    </source>
</evidence>
<feature type="transmembrane region" description="Helical" evidence="1">
    <location>
        <begin position="268"/>
        <end position="286"/>
    </location>
</feature>
<proteinExistence type="predicted"/>
<keyword evidence="1" id="KW-1133">Transmembrane helix</keyword>
<feature type="transmembrane region" description="Helical" evidence="1">
    <location>
        <begin position="410"/>
        <end position="430"/>
    </location>
</feature>
<feature type="transmembrane region" description="Helical" evidence="1">
    <location>
        <begin position="292"/>
        <end position="310"/>
    </location>
</feature>
<dbReference type="KEGG" id="dtx:ATSB10_34180"/>
<accession>A0A160N5J9</accession>
<keyword evidence="3" id="KW-1185">Reference proteome</keyword>
<dbReference type="PATRIC" id="fig|445710.3.peg.3417"/>
<name>A0A160N5J9_9GAMM</name>
<organism evidence="2 3">
    <name type="scientific">Dyella thiooxydans</name>
    <dbReference type="NCBI Taxonomy" id="445710"/>
    <lineage>
        <taxon>Bacteria</taxon>
        <taxon>Pseudomonadati</taxon>
        <taxon>Pseudomonadota</taxon>
        <taxon>Gammaproteobacteria</taxon>
        <taxon>Lysobacterales</taxon>
        <taxon>Rhodanobacteraceae</taxon>
        <taxon>Dyella</taxon>
    </lineage>
</organism>
<feature type="transmembrane region" description="Helical" evidence="1">
    <location>
        <begin position="41"/>
        <end position="61"/>
    </location>
</feature>
<dbReference type="RefSeq" id="WP_063673848.1">
    <property type="nucleotide sequence ID" value="NZ_CP014841.1"/>
</dbReference>
<protein>
    <submittedName>
        <fullName evidence="2">Uncharacterized protein</fullName>
    </submittedName>
</protein>
<feature type="transmembrane region" description="Helical" evidence="1">
    <location>
        <begin position="108"/>
        <end position="127"/>
    </location>
</feature>
<evidence type="ECO:0000313" key="3">
    <source>
        <dbReference type="Proteomes" id="UP000077255"/>
    </source>
</evidence>
<dbReference type="Proteomes" id="UP000077255">
    <property type="component" value="Chromosome"/>
</dbReference>
<feature type="transmembrane region" description="Helical" evidence="1">
    <location>
        <begin position="376"/>
        <end position="398"/>
    </location>
</feature>
<dbReference type="AlphaFoldDB" id="A0A160N5J9"/>
<feature type="transmembrane region" description="Helical" evidence="1">
    <location>
        <begin position="164"/>
        <end position="181"/>
    </location>
</feature>
<reference evidence="2 3" key="1">
    <citation type="submission" date="2016-02" db="EMBL/GenBank/DDBJ databases">
        <title>Complete genome sequencing and analysis of ATSB10, Dyella thiooxydans isolated from rhizosphere soil of sunflower (Helianthus annuus L.).</title>
        <authorList>
            <person name="Lee Y."/>
            <person name="Hwangbo K."/>
            <person name="Chung H."/>
            <person name="Yoo J."/>
            <person name="Kim K.Y."/>
            <person name="Sa T.M."/>
            <person name="Um Y."/>
            <person name="Madhaiyan M."/>
        </authorList>
    </citation>
    <scope>NUCLEOTIDE SEQUENCE [LARGE SCALE GENOMIC DNA]</scope>
    <source>
        <strain evidence="2 3">ATSB10</strain>
    </source>
</reference>
<feature type="transmembrane region" description="Helical" evidence="1">
    <location>
        <begin position="436"/>
        <end position="454"/>
    </location>
</feature>
<gene>
    <name evidence="2" type="ORF">ATSB10_34180</name>
</gene>
<keyword evidence="1" id="KW-0472">Membrane</keyword>
<dbReference type="EMBL" id="CP014841">
    <property type="protein sequence ID" value="AND70872.1"/>
    <property type="molecule type" value="Genomic_DNA"/>
</dbReference>
<feature type="transmembrane region" description="Helical" evidence="1">
    <location>
        <begin position="345"/>
        <end position="370"/>
    </location>
</feature>
<feature type="transmembrane region" description="Helical" evidence="1">
    <location>
        <begin position="134"/>
        <end position="152"/>
    </location>
</feature>
<feature type="transmembrane region" description="Helical" evidence="1">
    <location>
        <begin position="12"/>
        <end position="35"/>
    </location>
</feature>
<dbReference type="STRING" id="445710.ATSB10_34180"/>